<feature type="domain" description="Fibronectin type-III" evidence="5">
    <location>
        <begin position="394"/>
        <end position="484"/>
    </location>
</feature>
<evidence type="ECO:0000256" key="1">
    <source>
        <dbReference type="ARBA" id="ARBA00022614"/>
    </source>
</evidence>
<keyword evidence="7" id="KW-1185">Reference proteome</keyword>
<evidence type="ECO:0000313" key="7">
    <source>
        <dbReference type="Proteomes" id="UP001526147"/>
    </source>
</evidence>
<feature type="compositionally biased region" description="Polar residues" evidence="3">
    <location>
        <begin position="1279"/>
        <end position="1290"/>
    </location>
</feature>
<dbReference type="Gene3D" id="3.80.10.10">
    <property type="entry name" value="Ribonuclease Inhibitor"/>
    <property type="match status" value="3"/>
</dbReference>
<feature type="compositionally biased region" description="Basic and acidic residues" evidence="3">
    <location>
        <begin position="1291"/>
        <end position="1300"/>
    </location>
</feature>
<dbReference type="Pfam" id="PF00041">
    <property type="entry name" value="fn3"/>
    <property type="match status" value="3"/>
</dbReference>
<keyword evidence="4" id="KW-0812">Transmembrane</keyword>
<dbReference type="PANTHER" id="PTHR46652:SF3">
    <property type="entry name" value="LEUCINE-RICH REPEAT-CONTAINING PROTEIN 9"/>
    <property type="match status" value="1"/>
</dbReference>
<dbReference type="SUPFAM" id="SSF52058">
    <property type="entry name" value="L domain-like"/>
    <property type="match status" value="2"/>
</dbReference>
<dbReference type="SUPFAM" id="SSF49265">
    <property type="entry name" value="Fibronectin type III"/>
    <property type="match status" value="3"/>
</dbReference>
<feature type="compositionally biased region" description="Polar residues" evidence="3">
    <location>
        <begin position="220"/>
        <end position="233"/>
    </location>
</feature>
<dbReference type="SMART" id="SM00365">
    <property type="entry name" value="LRR_SD22"/>
    <property type="match status" value="10"/>
</dbReference>
<dbReference type="InterPro" id="IPR013783">
    <property type="entry name" value="Ig-like_fold"/>
</dbReference>
<keyword evidence="4" id="KW-0472">Membrane</keyword>
<dbReference type="Pfam" id="PF12799">
    <property type="entry name" value="LRR_4"/>
    <property type="match status" value="3"/>
</dbReference>
<feature type="domain" description="Fibronectin type-III" evidence="5">
    <location>
        <begin position="129"/>
        <end position="212"/>
    </location>
</feature>
<comment type="caution">
    <text evidence="6">The sequence shown here is derived from an EMBL/GenBank/DDBJ whole genome shotgun (WGS) entry which is preliminary data.</text>
</comment>
<organism evidence="6 7">
    <name type="scientific">Metabacillus halosaccharovorans</name>
    <dbReference type="NCBI Taxonomy" id="930124"/>
    <lineage>
        <taxon>Bacteria</taxon>
        <taxon>Bacillati</taxon>
        <taxon>Bacillota</taxon>
        <taxon>Bacilli</taxon>
        <taxon>Bacillales</taxon>
        <taxon>Bacillaceae</taxon>
        <taxon>Metabacillus</taxon>
    </lineage>
</organism>
<feature type="domain" description="Fibronectin type-III" evidence="5">
    <location>
        <begin position="1063"/>
        <end position="1162"/>
    </location>
</feature>
<dbReference type="PROSITE" id="PS50853">
    <property type="entry name" value="FN3"/>
    <property type="match status" value="3"/>
</dbReference>
<dbReference type="CDD" id="cd00063">
    <property type="entry name" value="FN3"/>
    <property type="match status" value="4"/>
</dbReference>
<reference evidence="6 7" key="1">
    <citation type="submission" date="2022-10" db="EMBL/GenBank/DDBJ databases">
        <title>Draft genome assembly of moderately radiation resistant bacterium Metabacillus halosaccharovorans.</title>
        <authorList>
            <person name="Pal S."/>
            <person name="Gopinathan A."/>
        </authorList>
    </citation>
    <scope>NUCLEOTIDE SEQUENCE [LARGE SCALE GENOMIC DNA]</scope>
    <source>
        <strain evidence="6 7">VITHBRA001</strain>
    </source>
</reference>
<dbReference type="SMART" id="SM00369">
    <property type="entry name" value="LRR_TYP"/>
    <property type="match status" value="6"/>
</dbReference>
<evidence type="ECO:0000259" key="5">
    <source>
        <dbReference type="PROSITE" id="PS50853"/>
    </source>
</evidence>
<evidence type="ECO:0000313" key="6">
    <source>
        <dbReference type="EMBL" id="MCV9884764.1"/>
    </source>
</evidence>
<dbReference type="InterPro" id="IPR003961">
    <property type="entry name" value="FN3_dom"/>
</dbReference>
<dbReference type="Pfam" id="PF23952">
    <property type="entry name" value="LRR_EndoS"/>
    <property type="match status" value="1"/>
</dbReference>
<feature type="transmembrane region" description="Helical" evidence="4">
    <location>
        <begin position="1318"/>
        <end position="1339"/>
    </location>
</feature>
<evidence type="ECO:0000256" key="2">
    <source>
        <dbReference type="ARBA" id="ARBA00022737"/>
    </source>
</evidence>
<dbReference type="InterPro" id="IPR032675">
    <property type="entry name" value="LRR_dom_sf"/>
</dbReference>
<dbReference type="EMBL" id="JAOYEY010000023">
    <property type="protein sequence ID" value="MCV9884764.1"/>
    <property type="molecule type" value="Genomic_DNA"/>
</dbReference>
<accession>A0ABT3DCI6</accession>
<keyword evidence="2" id="KW-0677">Repeat</keyword>
<keyword evidence="1" id="KW-0433">Leucine-rich repeat</keyword>
<feature type="region of interest" description="Disordered" evidence="3">
    <location>
        <begin position="1277"/>
        <end position="1300"/>
    </location>
</feature>
<dbReference type="PANTHER" id="PTHR46652">
    <property type="entry name" value="LEUCINE-RICH REPEAT AND IQ DOMAIN-CONTAINING PROTEIN 1-RELATED"/>
    <property type="match status" value="1"/>
</dbReference>
<dbReference type="InterPro" id="IPR036116">
    <property type="entry name" value="FN3_sf"/>
</dbReference>
<dbReference type="RefSeq" id="WP_264141679.1">
    <property type="nucleotide sequence ID" value="NZ_JAOYEY010000023.1"/>
</dbReference>
<dbReference type="Gene3D" id="2.60.40.10">
    <property type="entry name" value="Immunoglobulins"/>
    <property type="match status" value="4"/>
</dbReference>
<dbReference type="SMART" id="SM00364">
    <property type="entry name" value="LRR_BAC"/>
    <property type="match status" value="4"/>
</dbReference>
<gene>
    <name evidence="6" type="ORF">OIH86_03795</name>
</gene>
<keyword evidence="4" id="KW-1133">Transmembrane helix</keyword>
<dbReference type="InterPro" id="IPR025875">
    <property type="entry name" value="Leu-rich_rpt_4"/>
</dbReference>
<sequence length="1345" mass="151625">MKNRFVTLSLVFTLIFSIFVPFVQKVDAEESSSITFLPAVSTEEGIQLQWKTVSTSSEEEVFSVEKNNEELSVESIKELNTVVNENEIERKYQLLDTDVEAGGEYTYIVGKTGGASLQTNPLSVTYEQEVQELTLKITNITENSMTVSWSDIQQADAYQLIINGKTIEQSENVITYELEGLTSGTSYSVIVRAIQNEKVITDASKTVKTEEAEVKEEPKSTTTEADTSVSEPATTKEINKASTETVSIPDSALKRAIQQQLGIQTDDITVTEIESLTELDASYQNIKNLTGLEKAVNVTKLNLAGNKFKNVDLLKNLTKLEILDISLTNVTDLTSLATLTSLRNIDISYLELNTILPLKDLSLSSITMYGDRYFLLKDEVAELEKENVEIVHDDYFNVYFSSIKANENRAIINWEYEGEEDVAQYQLKVDGNEVSTISSDDETSYTLTSLTANTEYSLEIFAYNNDGELIGQAKEKFQTLSDPTGGKEVTFKDPQLERAIQKQFGLERKIVESDMKHLKELSLERKRITDLTGLETATNLEYLFLSTNKVSNISQLASLKNLKYVYLDGNPISDFTPLSVLTNLTSLGLGNTGVTDLSFLANLQALEDLSLDNNELESLSTLPELNQLTFLSVYDNNLTSLQGVEKLENLTSLSADENPIKSLKDLDVRSKLRDLNLSYTLLENIDRLLDLKELEYVSLYGVDLSGNDKAMDVIKTLEENNVYVEYENAEEEEWFEVYVGAVTESSMQLMIDYYGEKEISAYDVLLNGKVIETLPADETYYELTGLTHNTEYEIEVRAYDAKENLLFTSTITETTWDEPKGEVIPFKDQNLKELIKAELGLERDPVESDMEHLNSLYLFEGEIKDLSGLEYATNLFDFNVFGNTEELDLAPLAQLPQLNYISIYDTQIKDYSVLKNMKKLQSLSIVNNQLDDLSFLQGLKNLTDITLQNNGIKDITAFSSLKKLNFISLANNQITDLTPLLASKYSLYSLDLTGNPIEDISVLAQLEELSDLNLDETNVTDLRPLLDLYSLQYLSLYGVPLDEKALQVVEELRSYDVQVNLDVDNTPELYIDEVTDTSISVSWDPMMPKNLAKEDGVYTVNLYEDYEEVPAQQSELTGTETSYQFTDLKPNTDYTVEIMVEESEEYYGYLSAEVTTLPTEGTMKDVSLYVFGTEEDPAVDVMFDLYGIDPETEEQYFYGWSDEDGRLWDHTGEEAVDVLTLPVGEYEILFTTEEEEEITFQFEIEKDEDYLNNPIYFLLNENPDEQTPPAVVPDDKELTGSQPVKVNKPSQSDKVKTEKTKKNKVTIKSEKLPNTATMAHNLLLLGIIVLLVGSGILFIQKRKKA</sequence>
<proteinExistence type="predicted"/>
<dbReference type="InterPro" id="IPR001611">
    <property type="entry name" value="Leu-rich_rpt"/>
</dbReference>
<protein>
    <submittedName>
        <fullName evidence="6">Leucine-rich repeat domain-containing protein</fullName>
    </submittedName>
</protein>
<evidence type="ECO:0000256" key="4">
    <source>
        <dbReference type="SAM" id="Phobius"/>
    </source>
</evidence>
<feature type="compositionally biased region" description="Basic and acidic residues" evidence="3">
    <location>
        <begin position="210"/>
        <end position="219"/>
    </location>
</feature>
<dbReference type="InterPro" id="IPR003591">
    <property type="entry name" value="Leu-rich_rpt_typical-subtyp"/>
</dbReference>
<name>A0ABT3DCI6_9BACI</name>
<dbReference type="NCBIfam" id="TIGR01167">
    <property type="entry name" value="LPXTG_anchor"/>
    <property type="match status" value="1"/>
</dbReference>
<dbReference type="InterPro" id="IPR050836">
    <property type="entry name" value="SDS22/Internalin_LRR"/>
</dbReference>
<evidence type="ECO:0000256" key="3">
    <source>
        <dbReference type="SAM" id="MobiDB-lite"/>
    </source>
</evidence>
<feature type="region of interest" description="Disordered" evidence="3">
    <location>
        <begin position="210"/>
        <end position="235"/>
    </location>
</feature>
<dbReference type="Proteomes" id="UP001526147">
    <property type="component" value="Unassembled WGS sequence"/>
</dbReference>
<dbReference type="SMART" id="SM00060">
    <property type="entry name" value="FN3"/>
    <property type="match status" value="4"/>
</dbReference>
<dbReference type="PROSITE" id="PS51450">
    <property type="entry name" value="LRR"/>
    <property type="match status" value="9"/>
</dbReference>